<proteinExistence type="predicted"/>
<keyword evidence="2" id="KW-1185">Reference proteome</keyword>
<protein>
    <submittedName>
        <fullName evidence="1">12471_t:CDS:1</fullName>
    </submittedName>
</protein>
<accession>A0ACA9NPZ2</accession>
<evidence type="ECO:0000313" key="2">
    <source>
        <dbReference type="Proteomes" id="UP000789702"/>
    </source>
</evidence>
<reference evidence="1" key="1">
    <citation type="submission" date="2021-06" db="EMBL/GenBank/DDBJ databases">
        <authorList>
            <person name="Kallberg Y."/>
            <person name="Tangrot J."/>
            <person name="Rosling A."/>
        </authorList>
    </citation>
    <scope>NUCLEOTIDE SEQUENCE</scope>
    <source>
        <strain evidence="1">IL203A</strain>
    </source>
</reference>
<feature type="non-terminal residue" evidence="1">
    <location>
        <position position="59"/>
    </location>
</feature>
<dbReference type="EMBL" id="CAJVPU010019155">
    <property type="protein sequence ID" value="CAG8670129.1"/>
    <property type="molecule type" value="Genomic_DNA"/>
</dbReference>
<comment type="caution">
    <text evidence="1">The sequence shown here is derived from an EMBL/GenBank/DDBJ whole genome shotgun (WGS) entry which is preliminary data.</text>
</comment>
<sequence>MQKVNNETFRSIKPNFSPCPIPITAQEETAAIDEKNMMKKELLAIINSLLNSINISDYP</sequence>
<evidence type="ECO:0000313" key="1">
    <source>
        <dbReference type="EMBL" id="CAG8670129.1"/>
    </source>
</evidence>
<dbReference type="Proteomes" id="UP000789702">
    <property type="component" value="Unassembled WGS sequence"/>
</dbReference>
<gene>
    <name evidence="1" type="ORF">DHETER_LOCUS10147</name>
</gene>
<name>A0ACA9NPZ2_9GLOM</name>
<organism evidence="1 2">
    <name type="scientific">Dentiscutata heterogama</name>
    <dbReference type="NCBI Taxonomy" id="1316150"/>
    <lineage>
        <taxon>Eukaryota</taxon>
        <taxon>Fungi</taxon>
        <taxon>Fungi incertae sedis</taxon>
        <taxon>Mucoromycota</taxon>
        <taxon>Glomeromycotina</taxon>
        <taxon>Glomeromycetes</taxon>
        <taxon>Diversisporales</taxon>
        <taxon>Gigasporaceae</taxon>
        <taxon>Dentiscutata</taxon>
    </lineage>
</organism>